<proteinExistence type="predicted"/>
<dbReference type="Proteomes" id="UP000244197">
    <property type="component" value="Unassembled WGS sequence"/>
</dbReference>
<evidence type="ECO:0000313" key="2">
    <source>
        <dbReference type="Proteomes" id="UP000244197"/>
    </source>
</evidence>
<dbReference type="Pfam" id="PF05973">
    <property type="entry name" value="Gp49"/>
    <property type="match status" value="1"/>
</dbReference>
<comment type="caution">
    <text evidence="1">The sequence shown here is derived from an EMBL/GenBank/DDBJ whole genome shotgun (WGS) entry which is preliminary data.</text>
</comment>
<dbReference type="EMBL" id="PIFK01000116">
    <property type="protein sequence ID" value="PTP17563.1"/>
    <property type="molecule type" value="Genomic_DNA"/>
</dbReference>
<protein>
    <recommendedName>
        <fullName evidence="3">Addiction module toxin RelE</fullName>
    </recommendedName>
</protein>
<name>A0A2T5EE17_VIBSP</name>
<organism evidence="1 2">
    <name type="scientific">Vibrio splendidus</name>
    <dbReference type="NCBI Taxonomy" id="29497"/>
    <lineage>
        <taxon>Bacteria</taxon>
        <taxon>Pseudomonadati</taxon>
        <taxon>Pseudomonadota</taxon>
        <taxon>Gammaproteobacteria</taxon>
        <taxon>Vibrionales</taxon>
        <taxon>Vibrionaceae</taxon>
        <taxon>Vibrio</taxon>
    </lineage>
</organism>
<evidence type="ECO:0008006" key="3">
    <source>
        <dbReference type="Google" id="ProtNLM"/>
    </source>
</evidence>
<evidence type="ECO:0000313" key="1">
    <source>
        <dbReference type="EMBL" id="PTP17563.1"/>
    </source>
</evidence>
<dbReference type="AlphaFoldDB" id="A0A2T5EE17"/>
<sequence>MRIITMQEKELIYKGDTEKKLESFPAEQREKFVADLVRLQYGLQPMMKTKSMQGLGKGVIEICKNGKPAYRVVYVIKDEKVYVLEAFVKTSNQTDSKHEKTIKQRYRDI</sequence>
<accession>A0A2T5EE17</accession>
<reference evidence="1 2" key="1">
    <citation type="submission" date="2017-11" db="EMBL/GenBank/DDBJ databases">
        <title>Population delineation of vibrios coincides with oyster pathogenicity.</title>
        <authorList>
            <person name="Bruto M."/>
            <person name="Labreuche Y."/>
            <person name="James A."/>
            <person name="Piel D."/>
            <person name="Chenivesse S."/>
            <person name="Petton B."/>
            <person name="Polz M.F."/>
            <person name="Le Roux F."/>
        </authorList>
    </citation>
    <scope>NUCLEOTIDE SEQUENCE [LARGE SCALE GENOMIC DNA]</scope>
    <source>
        <strain evidence="1 2">FF_144</strain>
    </source>
</reference>
<dbReference type="InterPro" id="IPR009241">
    <property type="entry name" value="HigB-like"/>
</dbReference>
<gene>
    <name evidence="1" type="ORF">CWO07_25600</name>
</gene>